<dbReference type="Proteomes" id="UP001054889">
    <property type="component" value="Unassembled WGS sequence"/>
</dbReference>
<dbReference type="InterPro" id="IPR045005">
    <property type="entry name" value="BPM1-6"/>
</dbReference>
<reference evidence="5" key="1">
    <citation type="journal article" date="2018" name="DNA Res.">
        <title>Multiple hybrid de novo genome assembly of finger millet, an orphan allotetraploid crop.</title>
        <authorList>
            <person name="Hatakeyama M."/>
            <person name="Aluri S."/>
            <person name="Balachadran M.T."/>
            <person name="Sivarajan S.R."/>
            <person name="Patrignani A."/>
            <person name="Gruter S."/>
            <person name="Poveda L."/>
            <person name="Shimizu-Inatsugi R."/>
            <person name="Baeten J."/>
            <person name="Francoijs K.J."/>
            <person name="Nataraja K.N."/>
            <person name="Reddy Y.A.N."/>
            <person name="Phadnis S."/>
            <person name="Ravikumar R.L."/>
            <person name="Schlapbach R."/>
            <person name="Sreeman S.M."/>
            <person name="Shimizu K.K."/>
        </authorList>
    </citation>
    <scope>NUCLEOTIDE SEQUENCE</scope>
</reference>
<keyword evidence="6" id="KW-1185">Reference proteome</keyword>
<dbReference type="EMBL" id="BQKI01000078">
    <property type="protein sequence ID" value="GJN25570.1"/>
    <property type="molecule type" value="Genomic_DNA"/>
</dbReference>
<dbReference type="GO" id="GO:0016567">
    <property type="term" value="P:protein ubiquitination"/>
    <property type="evidence" value="ECO:0007669"/>
    <property type="project" value="InterPro"/>
</dbReference>
<gene>
    <name evidence="5" type="primary">gb13415</name>
    <name evidence="5" type="ORF">PR202_gb13415</name>
</gene>
<dbReference type="Gene3D" id="3.30.710.10">
    <property type="entry name" value="Potassium Channel Kv1.1, Chain A"/>
    <property type="match status" value="1"/>
</dbReference>
<dbReference type="Gene3D" id="1.25.40.420">
    <property type="match status" value="1"/>
</dbReference>
<feature type="domain" description="BTB" evidence="3">
    <location>
        <begin position="150"/>
        <end position="218"/>
    </location>
</feature>
<dbReference type="InterPro" id="IPR008974">
    <property type="entry name" value="TRAF-like"/>
</dbReference>
<dbReference type="InterPro" id="IPR000210">
    <property type="entry name" value="BTB/POZ_dom"/>
</dbReference>
<protein>
    <submittedName>
        <fullName evidence="5">Uncharacterized protein</fullName>
    </submittedName>
</protein>
<comment type="similarity">
    <text evidence="2">Belongs to the Tdpoz family.</text>
</comment>
<evidence type="ECO:0000313" key="5">
    <source>
        <dbReference type="EMBL" id="GJN25570.1"/>
    </source>
</evidence>
<comment type="caution">
    <text evidence="5">The sequence shown here is derived from an EMBL/GenBank/DDBJ whole genome shotgun (WGS) entry which is preliminary data.</text>
</comment>
<dbReference type="PROSITE" id="PS50097">
    <property type="entry name" value="BTB"/>
    <property type="match status" value="1"/>
</dbReference>
<dbReference type="Pfam" id="PF24570">
    <property type="entry name" value="BACK_BPM_SPOP"/>
    <property type="match status" value="1"/>
</dbReference>
<dbReference type="Pfam" id="PF00651">
    <property type="entry name" value="BTB"/>
    <property type="match status" value="1"/>
</dbReference>
<dbReference type="CDD" id="cd00121">
    <property type="entry name" value="MATH"/>
    <property type="match status" value="1"/>
</dbReference>
<proteinExistence type="inferred from homology"/>
<feature type="domain" description="MATH" evidence="4">
    <location>
        <begin position="17"/>
        <end position="131"/>
    </location>
</feature>
<evidence type="ECO:0000256" key="1">
    <source>
        <dbReference type="ARBA" id="ARBA00004906"/>
    </source>
</evidence>
<sequence length="317" mass="35181">MSSVGGSASTISSKEVSGWHVLTIEQYTRSKNLHYGTFFRSSTFAAAGNRWSIEYYPNGVDFNSTDSIYFYLHLEQTPQAIKAQFTTSLLDRKGNPMPTQQAAQQLCDITLFKEANKVYPAATAVKSFVIVPPSNIDRHLGHLLTSKEGVDITLEVDGKVFPAHRSILAARSPVFKAQLFGSVTGQNTAVCMWIEDIEAGVFKAFLHFVYNDSLPDIEKGETMIMAQRLLVAADRYYGMDRLKLICEDKLCKYIDMSSVGEILVLAEQYCCGGLKRACLEFLMSGSNLKEAIATDSFHHLSKNCPSVLMELLAKLTL</sequence>
<reference evidence="5" key="2">
    <citation type="submission" date="2021-12" db="EMBL/GenBank/DDBJ databases">
        <title>Resequencing data analysis of finger millet.</title>
        <authorList>
            <person name="Hatakeyama M."/>
            <person name="Aluri S."/>
            <person name="Balachadran M.T."/>
            <person name="Sivarajan S.R."/>
            <person name="Poveda L."/>
            <person name="Shimizu-Inatsugi R."/>
            <person name="Schlapbach R."/>
            <person name="Sreeman S.M."/>
            <person name="Shimizu K.K."/>
        </authorList>
    </citation>
    <scope>NUCLEOTIDE SEQUENCE</scope>
</reference>
<dbReference type="InterPro" id="IPR002083">
    <property type="entry name" value="MATH/TRAF_dom"/>
</dbReference>
<evidence type="ECO:0000259" key="3">
    <source>
        <dbReference type="PROSITE" id="PS50097"/>
    </source>
</evidence>
<evidence type="ECO:0000256" key="2">
    <source>
        <dbReference type="ARBA" id="ARBA00010846"/>
    </source>
</evidence>
<organism evidence="5 6">
    <name type="scientific">Eleusine coracana subsp. coracana</name>
    <dbReference type="NCBI Taxonomy" id="191504"/>
    <lineage>
        <taxon>Eukaryota</taxon>
        <taxon>Viridiplantae</taxon>
        <taxon>Streptophyta</taxon>
        <taxon>Embryophyta</taxon>
        <taxon>Tracheophyta</taxon>
        <taxon>Spermatophyta</taxon>
        <taxon>Magnoliopsida</taxon>
        <taxon>Liliopsida</taxon>
        <taxon>Poales</taxon>
        <taxon>Poaceae</taxon>
        <taxon>PACMAD clade</taxon>
        <taxon>Chloridoideae</taxon>
        <taxon>Cynodonteae</taxon>
        <taxon>Eleusininae</taxon>
        <taxon>Eleusine</taxon>
    </lineage>
</organism>
<dbReference type="Pfam" id="PF22486">
    <property type="entry name" value="MATH_2"/>
    <property type="match status" value="1"/>
</dbReference>
<accession>A0AAV5ETN8</accession>
<dbReference type="Gene3D" id="2.60.210.10">
    <property type="entry name" value="Apoptosis, Tumor Necrosis Factor Receptor Associated Protein 2, Chain A"/>
    <property type="match status" value="1"/>
</dbReference>
<dbReference type="PANTHER" id="PTHR26379">
    <property type="entry name" value="BTB/POZ AND MATH DOMAIN-CONTAINING PROTEIN 1"/>
    <property type="match status" value="1"/>
</dbReference>
<dbReference type="SUPFAM" id="SSF49599">
    <property type="entry name" value="TRAF domain-like"/>
    <property type="match status" value="1"/>
</dbReference>
<evidence type="ECO:0000313" key="6">
    <source>
        <dbReference type="Proteomes" id="UP001054889"/>
    </source>
</evidence>
<dbReference type="PANTHER" id="PTHR26379:SF457">
    <property type="entry name" value="BTB DOMAIN-CONTAINING PROTEIN"/>
    <property type="match status" value="1"/>
</dbReference>
<comment type="pathway">
    <text evidence="1">Protein modification; protein ubiquitination.</text>
</comment>
<evidence type="ECO:0000259" key="4">
    <source>
        <dbReference type="PROSITE" id="PS50144"/>
    </source>
</evidence>
<dbReference type="PROSITE" id="PS50144">
    <property type="entry name" value="MATH"/>
    <property type="match status" value="1"/>
</dbReference>
<dbReference type="AlphaFoldDB" id="A0AAV5ETN8"/>
<dbReference type="InterPro" id="IPR011333">
    <property type="entry name" value="SKP1/BTB/POZ_sf"/>
</dbReference>
<name>A0AAV5ETN8_ELECO</name>
<dbReference type="SMART" id="SM00225">
    <property type="entry name" value="BTB"/>
    <property type="match status" value="1"/>
</dbReference>
<dbReference type="InterPro" id="IPR056423">
    <property type="entry name" value="BACK_BPM_SPOP"/>
</dbReference>
<dbReference type="SUPFAM" id="SSF54695">
    <property type="entry name" value="POZ domain"/>
    <property type="match status" value="1"/>
</dbReference>